<dbReference type="EMBL" id="CM001217">
    <property type="protein sequence ID" value="KEH44556.1"/>
    <property type="molecule type" value="Genomic_DNA"/>
</dbReference>
<evidence type="ECO:0000313" key="4">
    <source>
        <dbReference type="Proteomes" id="UP000002051"/>
    </source>
</evidence>
<evidence type="ECO:0000313" key="2">
    <source>
        <dbReference type="EMBL" id="KEH44556.1"/>
    </source>
</evidence>
<proteinExistence type="predicted"/>
<dbReference type="EnsemblPlants" id="KEH44556">
    <property type="protein sequence ID" value="KEH44556"/>
    <property type="gene ID" value="MTR_1g117030"/>
</dbReference>
<feature type="compositionally biased region" description="Acidic residues" evidence="1">
    <location>
        <begin position="1"/>
        <end position="29"/>
    </location>
</feature>
<sequence length="104" mass="11360">MNEADGVCDDEEMSGDGSDDYMGSSEDEAAGVRLDDSEEEKAMGMNDGFLVEDDETPPIVGNAVVDKFEVDKIVTRKGGLNCDPLKLNLSLKSYSQVENFEWLS</sequence>
<feature type="region of interest" description="Disordered" evidence="1">
    <location>
        <begin position="1"/>
        <end position="42"/>
    </location>
</feature>
<reference evidence="3" key="3">
    <citation type="submission" date="2015-04" db="UniProtKB">
        <authorList>
            <consortium name="EnsemblPlants"/>
        </authorList>
    </citation>
    <scope>IDENTIFICATION</scope>
    <source>
        <strain evidence="3">cv. Jemalong A17</strain>
    </source>
</reference>
<gene>
    <name evidence="2" type="ordered locus">MTR_1g117030</name>
</gene>
<protein>
    <submittedName>
        <fullName evidence="2 3">Uncharacterized protein</fullName>
    </submittedName>
</protein>
<organism evidence="2 4">
    <name type="scientific">Medicago truncatula</name>
    <name type="common">Barrel medic</name>
    <name type="synonym">Medicago tribuloides</name>
    <dbReference type="NCBI Taxonomy" id="3880"/>
    <lineage>
        <taxon>Eukaryota</taxon>
        <taxon>Viridiplantae</taxon>
        <taxon>Streptophyta</taxon>
        <taxon>Embryophyta</taxon>
        <taxon>Tracheophyta</taxon>
        <taxon>Spermatophyta</taxon>
        <taxon>Magnoliopsida</taxon>
        <taxon>eudicotyledons</taxon>
        <taxon>Gunneridae</taxon>
        <taxon>Pentapetalae</taxon>
        <taxon>rosids</taxon>
        <taxon>fabids</taxon>
        <taxon>Fabales</taxon>
        <taxon>Fabaceae</taxon>
        <taxon>Papilionoideae</taxon>
        <taxon>50 kb inversion clade</taxon>
        <taxon>NPAAA clade</taxon>
        <taxon>Hologalegina</taxon>
        <taxon>IRL clade</taxon>
        <taxon>Trifolieae</taxon>
        <taxon>Medicago</taxon>
    </lineage>
</organism>
<dbReference type="Proteomes" id="UP000002051">
    <property type="component" value="Unassembled WGS sequence"/>
</dbReference>
<dbReference type="AlphaFoldDB" id="A0A072VS91"/>
<dbReference type="HOGENOM" id="CLU_2254087_0_0_1"/>
<name>A0A072VS91_MEDTR</name>
<evidence type="ECO:0000313" key="3">
    <source>
        <dbReference type="EnsemblPlants" id="KEH44556"/>
    </source>
</evidence>
<accession>A0A072VS91</accession>
<keyword evidence="4" id="KW-1185">Reference proteome</keyword>
<reference evidence="2 4" key="2">
    <citation type="journal article" date="2014" name="BMC Genomics">
        <title>An improved genome release (version Mt4.0) for the model legume Medicago truncatula.</title>
        <authorList>
            <person name="Tang H."/>
            <person name="Krishnakumar V."/>
            <person name="Bidwell S."/>
            <person name="Rosen B."/>
            <person name="Chan A."/>
            <person name="Zhou S."/>
            <person name="Gentzbittel L."/>
            <person name="Childs K.L."/>
            <person name="Yandell M."/>
            <person name="Gundlach H."/>
            <person name="Mayer K.F."/>
            <person name="Schwartz D.C."/>
            <person name="Town C.D."/>
        </authorList>
    </citation>
    <scope>GENOME REANNOTATION</scope>
    <source>
        <strain evidence="2">A17</strain>
        <strain evidence="3 4">cv. Jemalong A17</strain>
    </source>
</reference>
<reference evidence="2 4" key="1">
    <citation type="journal article" date="2011" name="Nature">
        <title>The Medicago genome provides insight into the evolution of rhizobial symbioses.</title>
        <authorList>
            <person name="Young N.D."/>
            <person name="Debelle F."/>
            <person name="Oldroyd G.E."/>
            <person name="Geurts R."/>
            <person name="Cannon S.B."/>
            <person name="Udvardi M.K."/>
            <person name="Benedito V.A."/>
            <person name="Mayer K.F."/>
            <person name="Gouzy J."/>
            <person name="Schoof H."/>
            <person name="Van de Peer Y."/>
            <person name="Proost S."/>
            <person name="Cook D.R."/>
            <person name="Meyers B.C."/>
            <person name="Spannagl M."/>
            <person name="Cheung F."/>
            <person name="De Mita S."/>
            <person name="Krishnakumar V."/>
            <person name="Gundlach H."/>
            <person name="Zhou S."/>
            <person name="Mudge J."/>
            <person name="Bharti A.K."/>
            <person name="Murray J.D."/>
            <person name="Naoumkina M.A."/>
            <person name="Rosen B."/>
            <person name="Silverstein K.A."/>
            <person name="Tang H."/>
            <person name="Rombauts S."/>
            <person name="Zhao P.X."/>
            <person name="Zhou P."/>
            <person name="Barbe V."/>
            <person name="Bardou P."/>
            <person name="Bechner M."/>
            <person name="Bellec A."/>
            <person name="Berger A."/>
            <person name="Berges H."/>
            <person name="Bidwell S."/>
            <person name="Bisseling T."/>
            <person name="Choisne N."/>
            <person name="Couloux A."/>
            <person name="Denny R."/>
            <person name="Deshpande S."/>
            <person name="Dai X."/>
            <person name="Doyle J.J."/>
            <person name="Dudez A.M."/>
            <person name="Farmer A.D."/>
            <person name="Fouteau S."/>
            <person name="Franken C."/>
            <person name="Gibelin C."/>
            <person name="Gish J."/>
            <person name="Goldstein S."/>
            <person name="Gonzalez A.J."/>
            <person name="Green P.J."/>
            <person name="Hallab A."/>
            <person name="Hartog M."/>
            <person name="Hua A."/>
            <person name="Humphray S.J."/>
            <person name="Jeong D.H."/>
            <person name="Jing Y."/>
            <person name="Jocker A."/>
            <person name="Kenton S.M."/>
            <person name="Kim D.J."/>
            <person name="Klee K."/>
            <person name="Lai H."/>
            <person name="Lang C."/>
            <person name="Lin S."/>
            <person name="Macmil S.L."/>
            <person name="Magdelenat G."/>
            <person name="Matthews L."/>
            <person name="McCorrison J."/>
            <person name="Monaghan E.L."/>
            <person name="Mun J.H."/>
            <person name="Najar F.Z."/>
            <person name="Nicholson C."/>
            <person name="Noirot C."/>
            <person name="O'Bleness M."/>
            <person name="Paule C.R."/>
            <person name="Poulain J."/>
            <person name="Prion F."/>
            <person name="Qin B."/>
            <person name="Qu C."/>
            <person name="Retzel E.F."/>
            <person name="Riddle C."/>
            <person name="Sallet E."/>
            <person name="Samain S."/>
            <person name="Samson N."/>
            <person name="Sanders I."/>
            <person name="Saurat O."/>
            <person name="Scarpelli C."/>
            <person name="Schiex T."/>
            <person name="Segurens B."/>
            <person name="Severin A.J."/>
            <person name="Sherrier D.J."/>
            <person name="Shi R."/>
            <person name="Sims S."/>
            <person name="Singer S.R."/>
            <person name="Sinharoy S."/>
            <person name="Sterck L."/>
            <person name="Viollet A."/>
            <person name="Wang B.B."/>
            <person name="Wang K."/>
            <person name="Wang M."/>
            <person name="Wang X."/>
            <person name="Warfsmann J."/>
            <person name="Weissenbach J."/>
            <person name="White D.D."/>
            <person name="White J.D."/>
            <person name="Wiley G.B."/>
            <person name="Wincker P."/>
            <person name="Xing Y."/>
            <person name="Yang L."/>
            <person name="Yao Z."/>
            <person name="Ying F."/>
            <person name="Zhai J."/>
            <person name="Zhou L."/>
            <person name="Zuber A."/>
            <person name="Denarie J."/>
            <person name="Dixon R.A."/>
            <person name="May G.D."/>
            <person name="Schwartz D.C."/>
            <person name="Rogers J."/>
            <person name="Quetier F."/>
            <person name="Town C.D."/>
            <person name="Roe B.A."/>
        </authorList>
    </citation>
    <scope>NUCLEOTIDE SEQUENCE [LARGE SCALE GENOMIC DNA]</scope>
    <source>
        <strain evidence="2">A17</strain>
        <strain evidence="3 4">cv. Jemalong A17</strain>
    </source>
</reference>
<evidence type="ECO:0000256" key="1">
    <source>
        <dbReference type="SAM" id="MobiDB-lite"/>
    </source>
</evidence>